<feature type="transmembrane region" description="Helical" evidence="1">
    <location>
        <begin position="310"/>
        <end position="329"/>
    </location>
</feature>
<feature type="transmembrane region" description="Helical" evidence="1">
    <location>
        <begin position="128"/>
        <end position="146"/>
    </location>
</feature>
<organism evidence="2 3">
    <name type="scientific">Catalinimonas alkaloidigena</name>
    <dbReference type="NCBI Taxonomy" id="1075417"/>
    <lineage>
        <taxon>Bacteria</taxon>
        <taxon>Pseudomonadati</taxon>
        <taxon>Bacteroidota</taxon>
        <taxon>Cytophagia</taxon>
        <taxon>Cytophagales</taxon>
        <taxon>Catalimonadaceae</taxon>
        <taxon>Catalinimonas</taxon>
    </lineage>
</organism>
<feature type="transmembrane region" description="Helical" evidence="1">
    <location>
        <begin position="151"/>
        <end position="169"/>
    </location>
</feature>
<dbReference type="AlphaFoldDB" id="A0A1G9HUE3"/>
<evidence type="ECO:0000256" key="1">
    <source>
        <dbReference type="SAM" id="Phobius"/>
    </source>
</evidence>
<keyword evidence="1" id="KW-1133">Transmembrane helix</keyword>
<dbReference type="OrthoDB" id="9788724at2"/>
<dbReference type="RefSeq" id="WP_089682709.1">
    <property type="nucleotide sequence ID" value="NZ_FNFO01000004.1"/>
</dbReference>
<keyword evidence="1" id="KW-0472">Membrane</keyword>
<gene>
    <name evidence="2" type="ORF">SAMN05421823_104533</name>
</gene>
<feature type="transmembrane region" description="Helical" evidence="1">
    <location>
        <begin position="50"/>
        <end position="70"/>
    </location>
</feature>
<dbReference type="Proteomes" id="UP000198510">
    <property type="component" value="Unassembled WGS sequence"/>
</dbReference>
<feature type="transmembrane region" description="Helical" evidence="1">
    <location>
        <begin position="349"/>
        <end position="370"/>
    </location>
</feature>
<protein>
    <submittedName>
        <fullName evidence="2">Predicted acyltransferase</fullName>
    </submittedName>
</protein>
<evidence type="ECO:0000313" key="2">
    <source>
        <dbReference type="EMBL" id="SDL16193.1"/>
    </source>
</evidence>
<keyword evidence="2" id="KW-0808">Transferase</keyword>
<feature type="transmembrane region" description="Helical" evidence="1">
    <location>
        <begin position="208"/>
        <end position="226"/>
    </location>
</feature>
<accession>A0A1G9HUE3</accession>
<dbReference type="EMBL" id="FNFO01000004">
    <property type="protein sequence ID" value="SDL16193.1"/>
    <property type="molecule type" value="Genomic_DNA"/>
</dbReference>
<feature type="transmembrane region" description="Helical" evidence="1">
    <location>
        <begin position="12"/>
        <end position="30"/>
    </location>
</feature>
<dbReference type="STRING" id="1075417.SAMN05421823_104533"/>
<sequence length="379" mass="42881">MATLTTQEKSTRFLTLDVFRGMTVCFMIIVNSPGGSTNYAPLLHADWHGFTPTDLVFPSFLFAVGNAMAFSMRKYELQGEGIFWRKLLKRTALIFLLGFLMYWFPFFGTDEAGNVGLLPLSETRILGVLQRIALCYFFGSLIFHYFSKQTAVWIGVGLLIGYWLVMYLFGDAGDPYSLTGNAALKLDLWLMGPDHLYHGEGIPFDPEGALSTLPAIGNVIAGYLTGDYIRRQGNSFETIAKLMLVAAALLVGAWAWDMSFPINKKLWTSSFVLLTSGLDIALIACLIYVVELRSYRRWTSFFLVFGKNPLFIYLLSEFLVITLFLVSVGDQSLRNWIYQSVYLSLLPPIQASLWFALTIMAICWVVGYWLDKRNIYIRV</sequence>
<keyword evidence="2" id="KW-0012">Acyltransferase</keyword>
<keyword evidence="3" id="KW-1185">Reference proteome</keyword>
<dbReference type="PANTHER" id="PTHR31061:SF24">
    <property type="entry name" value="LD22376P"/>
    <property type="match status" value="1"/>
</dbReference>
<keyword evidence="1" id="KW-0812">Transmembrane</keyword>
<name>A0A1G9HUE3_9BACT</name>
<evidence type="ECO:0000313" key="3">
    <source>
        <dbReference type="Proteomes" id="UP000198510"/>
    </source>
</evidence>
<feature type="transmembrane region" description="Helical" evidence="1">
    <location>
        <begin position="91"/>
        <end position="108"/>
    </location>
</feature>
<feature type="transmembrane region" description="Helical" evidence="1">
    <location>
        <begin position="268"/>
        <end position="290"/>
    </location>
</feature>
<dbReference type="GO" id="GO:0016746">
    <property type="term" value="F:acyltransferase activity"/>
    <property type="evidence" value="ECO:0007669"/>
    <property type="project" value="UniProtKB-KW"/>
</dbReference>
<feature type="transmembrane region" description="Helical" evidence="1">
    <location>
        <begin position="238"/>
        <end position="256"/>
    </location>
</feature>
<proteinExistence type="predicted"/>
<reference evidence="2 3" key="1">
    <citation type="submission" date="2016-10" db="EMBL/GenBank/DDBJ databases">
        <authorList>
            <person name="de Groot N.N."/>
        </authorList>
    </citation>
    <scope>NUCLEOTIDE SEQUENCE [LARGE SCALE GENOMIC DNA]</scope>
    <source>
        <strain evidence="2 3">DSM 25186</strain>
    </source>
</reference>
<dbReference type="PANTHER" id="PTHR31061">
    <property type="entry name" value="LD22376P"/>
    <property type="match status" value="1"/>
</dbReference>